<evidence type="ECO:0000313" key="2">
    <source>
        <dbReference type="EMBL" id="CAE6437209.1"/>
    </source>
</evidence>
<reference evidence="2" key="1">
    <citation type="submission" date="2021-01" db="EMBL/GenBank/DDBJ databases">
        <authorList>
            <person name="Kaushik A."/>
        </authorList>
    </citation>
    <scope>NUCLEOTIDE SEQUENCE</scope>
    <source>
        <strain evidence="2">Type strain: AG8-Rh-89/</strain>
    </source>
</reference>
<dbReference type="Proteomes" id="UP000663850">
    <property type="component" value="Unassembled WGS sequence"/>
</dbReference>
<organism evidence="2 3">
    <name type="scientific">Rhizoctonia solani</name>
    <dbReference type="NCBI Taxonomy" id="456999"/>
    <lineage>
        <taxon>Eukaryota</taxon>
        <taxon>Fungi</taxon>
        <taxon>Dikarya</taxon>
        <taxon>Basidiomycota</taxon>
        <taxon>Agaricomycotina</taxon>
        <taxon>Agaricomycetes</taxon>
        <taxon>Cantharellales</taxon>
        <taxon>Ceratobasidiaceae</taxon>
        <taxon>Rhizoctonia</taxon>
    </lineage>
</organism>
<evidence type="ECO:0000256" key="1">
    <source>
        <dbReference type="SAM" id="MobiDB-lite"/>
    </source>
</evidence>
<proteinExistence type="predicted"/>
<name>A0A8H2XWS9_9AGAM</name>
<sequence length="443" mass="50209">MVYSLTPPHLSTQLGSTEDNETRTHSEYIEMNYEKGKIGEPPCLGEWLRSPLAITSYPAILANLNEDSDGETGFSSSQNQHNILLTMNHASNPVQTTNGTPGNFVMNLFSPHLVAKPRQSVSQDDILPCSAPPVLESRDGPMSTLWKLVNSQIRLPHSSLDPLRALLSNPAFDQYILTQQDKLMGQWYFKTVDNQKNTFRQWLLVRLQSSLASFARWIALVGMGICESFLTGDISQHHFHNLWIGHIQSALKPKLLCDTPSLETHNWRRDWVHVTLLKTVVDQTSNAYQSVRSVTPVFLELVFSNPLLWPNGSDPTYVPLLNVLTLESHELAFFVLLDCTFAMALGLPQQVDYDTTIYSGPCSSSHQWAHGSPLKFQAVLADINACRDRSPISRCWREIEHLLLTWQSLPGEYTFTESWMTIAWYAVQESWRLALLMYLYLVS</sequence>
<feature type="region of interest" description="Disordered" evidence="1">
    <location>
        <begin position="1"/>
        <end position="22"/>
    </location>
</feature>
<gene>
    <name evidence="2" type="ORF">RDB_LOCUS25570</name>
</gene>
<dbReference type="EMBL" id="CAJMWZ010001492">
    <property type="protein sequence ID" value="CAE6437209.1"/>
    <property type="molecule type" value="Genomic_DNA"/>
</dbReference>
<accession>A0A8H2XWS9</accession>
<comment type="caution">
    <text evidence="2">The sequence shown here is derived from an EMBL/GenBank/DDBJ whole genome shotgun (WGS) entry which is preliminary data.</text>
</comment>
<protein>
    <submittedName>
        <fullName evidence="2">Uncharacterized protein</fullName>
    </submittedName>
</protein>
<dbReference type="AlphaFoldDB" id="A0A8H2XWS9"/>
<evidence type="ECO:0000313" key="3">
    <source>
        <dbReference type="Proteomes" id="UP000663850"/>
    </source>
</evidence>